<name>A0ABN7WGW7_GIGMA</name>
<gene>
    <name evidence="1" type="ORF">GMARGA_LOCUS30888</name>
</gene>
<feature type="non-terminal residue" evidence="1">
    <location>
        <position position="148"/>
    </location>
</feature>
<evidence type="ECO:0000313" key="1">
    <source>
        <dbReference type="EMBL" id="CAG8832054.1"/>
    </source>
</evidence>
<organism evidence="1 2">
    <name type="scientific">Gigaspora margarita</name>
    <dbReference type="NCBI Taxonomy" id="4874"/>
    <lineage>
        <taxon>Eukaryota</taxon>
        <taxon>Fungi</taxon>
        <taxon>Fungi incertae sedis</taxon>
        <taxon>Mucoromycota</taxon>
        <taxon>Glomeromycotina</taxon>
        <taxon>Glomeromycetes</taxon>
        <taxon>Diversisporales</taxon>
        <taxon>Gigasporaceae</taxon>
        <taxon>Gigaspora</taxon>
    </lineage>
</organism>
<comment type="caution">
    <text evidence="1">The sequence shown here is derived from an EMBL/GenBank/DDBJ whole genome shotgun (WGS) entry which is preliminary data.</text>
</comment>
<accession>A0ABN7WGW7</accession>
<reference evidence="1 2" key="1">
    <citation type="submission" date="2021-06" db="EMBL/GenBank/DDBJ databases">
        <authorList>
            <person name="Kallberg Y."/>
            <person name="Tangrot J."/>
            <person name="Rosling A."/>
        </authorList>
    </citation>
    <scope>NUCLEOTIDE SEQUENCE [LARGE SCALE GENOMIC DNA]</scope>
    <source>
        <strain evidence="1 2">120-4 pot B 10/14</strain>
    </source>
</reference>
<dbReference type="Proteomes" id="UP000789901">
    <property type="component" value="Unassembled WGS sequence"/>
</dbReference>
<proteinExistence type="predicted"/>
<sequence length="148" mass="17111">MNSNYDNDSSINLITENLRVGKIRYSALPIEYPPTSEQGIAIVFNIESWESYNIFFDNMQYQRGHPSGGNFVVQKCNKHNDQATESWFVGYSRWWDKNGNGSHFFHKLKNNIDINLLKQLFNSETFEPTSEITLCSLVLSSNSKRKTC</sequence>
<dbReference type="EMBL" id="CAJVQB010044650">
    <property type="protein sequence ID" value="CAG8832054.1"/>
    <property type="molecule type" value="Genomic_DNA"/>
</dbReference>
<protein>
    <submittedName>
        <fullName evidence="1">10346_t:CDS:1</fullName>
    </submittedName>
</protein>
<evidence type="ECO:0000313" key="2">
    <source>
        <dbReference type="Proteomes" id="UP000789901"/>
    </source>
</evidence>
<keyword evidence="2" id="KW-1185">Reference proteome</keyword>